<dbReference type="OrthoDB" id="8479417at2"/>
<organism evidence="1 2">
    <name type="scientific">Calidifontibacter indicus</name>
    <dbReference type="NCBI Taxonomy" id="419650"/>
    <lineage>
        <taxon>Bacteria</taxon>
        <taxon>Bacillati</taxon>
        <taxon>Actinomycetota</taxon>
        <taxon>Actinomycetes</taxon>
        <taxon>Micrococcales</taxon>
        <taxon>Dermacoccaceae</taxon>
        <taxon>Calidifontibacter</taxon>
    </lineage>
</organism>
<dbReference type="Proteomes" id="UP000256253">
    <property type="component" value="Unassembled WGS sequence"/>
</dbReference>
<dbReference type="SUPFAM" id="SSF142906">
    <property type="entry name" value="YjbR-like"/>
    <property type="match status" value="1"/>
</dbReference>
<reference evidence="1 2" key="1">
    <citation type="submission" date="2018-08" db="EMBL/GenBank/DDBJ databases">
        <title>Sequencing the genomes of 1000 actinobacteria strains.</title>
        <authorList>
            <person name="Klenk H.-P."/>
        </authorList>
    </citation>
    <scope>NUCLEOTIDE SEQUENCE [LARGE SCALE GENOMIC DNA]</scope>
    <source>
        <strain evidence="1 2">DSM 22967</strain>
    </source>
</reference>
<keyword evidence="2" id="KW-1185">Reference proteome</keyword>
<sequence>MAHPTMFADDDALLARVRQIALTFPEAKERVSHGSPNWFHRKTFASWRAHIKGEHDSTRLNRALCFLPDEQERAALLEDDRFHVPAYIGHAGWLVLDLAHHLGEPGRTQLRADDPDGVDWDEVGELIDMSYCNTAPKKLVALLDAR</sequence>
<dbReference type="AlphaFoldDB" id="A0A3D9UNS2"/>
<dbReference type="InterPro" id="IPR038056">
    <property type="entry name" value="YjbR-like_sf"/>
</dbReference>
<dbReference type="Gene3D" id="3.90.1150.30">
    <property type="match status" value="1"/>
</dbReference>
<dbReference type="InterPro" id="IPR058532">
    <property type="entry name" value="YjbR/MT2646/Rv2570-like"/>
</dbReference>
<gene>
    <name evidence="1" type="ORF">DFJ65_0613</name>
</gene>
<evidence type="ECO:0000313" key="2">
    <source>
        <dbReference type="Proteomes" id="UP000256253"/>
    </source>
</evidence>
<proteinExistence type="predicted"/>
<dbReference type="EMBL" id="QTUA01000001">
    <property type="protein sequence ID" value="REF29650.1"/>
    <property type="molecule type" value="Genomic_DNA"/>
</dbReference>
<protein>
    <submittedName>
        <fullName evidence="1">YjbR protein</fullName>
    </submittedName>
</protein>
<evidence type="ECO:0000313" key="1">
    <source>
        <dbReference type="EMBL" id="REF29650.1"/>
    </source>
</evidence>
<accession>A0A3D9UNS2</accession>
<comment type="caution">
    <text evidence="1">The sequence shown here is derived from an EMBL/GenBank/DDBJ whole genome shotgun (WGS) entry which is preliminary data.</text>
</comment>
<dbReference type="RefSeq" id="WP_115921742.1">
    <property type="nucleotide sequence ID" value="NZ_QTUA01000001.1"/>
</dbReference>
<name>A0A3D9UNS2_9MICO</name>
<dbReference type="Pfam" id="PF04237">
    <property type="entry name" value="YjbR"/>
    <property type="match status" value="1"/>
</dbReference>